<dbReference type="RefSeq" id="WP_189567064.1">
    <property type="nucleotide sequence ID" value="NZ_BMXF01000005.1"/>
</dbReference>
<gene>
    <name evidence="1" type="ORF">GCM10007390_42200</name>
</gene>
<dbReference type="AlphaFoldDB" id="A0A8J3D6W8"/>
<accession>A0A8J3D6W8</accession>
<name>A0A8J3D6W8_9BACT</name>
<evidence type="ECO:0000313" key="2">
    <source>
        <dbReference type="Proteomes" id="UP000598271"/>
    </source>
</evidence>
<comment type="caution">
    <text evidence="1">The sequence shown here is derived from an EMBL/GenBank/DDBJ whole genome shotgun (WGS) entry which is preliminary data.</text>
</comment>
<evidence type="ECO:0000313" key="1">
    <source>
        <dbReference type="EMBL" id="GHB82870.1"/>
    </source>
</evidence>
<organism evidence="1 2">
    <name type="scientific">Persicitalea jodogahamensis</name>
    <dbReference type="NCBI Taxonomy" id="402147"/>
    <lineage>
        <taxon>Bacteria</taxon>
        <taxon>Pseudomonadati</taxon>
        <taxon>Bacteroidota</taxon>
        <taxon>Cytophagia</taxon>
        <taxon>Cytophagales</taxon>
        <taxon>Spirosomataceae</taxon>
        <taxon>Persicitalea</taxon>
    </lineage>
</organism>
<proteinExistence type="predicted"/>
<reference evidence="1 2" key="1">
    <citation type="journal article" date="2014" name="Int. J. Syst. Evol. Microbiol.">
        <title>Complete genome sequence of Corynebacterium casei LMG S-19264T (=DSM 44701T), isolated from a smear-ripened cheese.</title>
        <authorList>
            <consortium name="US DOE Joint Genome Institute (JGI-PGF)"/>
            <person name="Walter F."/>
            <person name="Albersmeier A."/>
            <person name="Kalinowski J."/>
            <person name="Ruckert C."/>
        </authorList>
    </citation>
    <scope>NUCLEOTIDE SEQUENCE [LARGE SCALE GENOMIC DNA]</scope>
    <source>
        <strain evidence="1 2">KCTC 12866</strain>
    </source>
</reference>
<keyword evidence="2" id="KW-1185">Reference proteome</keyword>
<dbReference type="Proteomes" id="UP000598271">
    <property type="component" value="Unassembled WGS sequence"/>
</dbReference>
<sequence length="57" mass="6437">MTITINSGKKAKSLAEAIDKLKEKPSSKAFDAYKYLGKLKKGVDAIDYQQMARDEWN</sequence>
<protein>
    <submittedName>
        <fullName evidence="1">Uncharacterized protein</fullName>
    </submittedName>
</protein>
<dbReference type="EMBL" id="BMXF01000005">
    <property type="protein sequence ID" value="GHB82870.1"/>
    <property type="molecule type" value="Genomic_DNA"/>
</dbReference>